<dbReference type="AlphaFoldDB" id="A0A8B7ZYR9"/>
<dbReference type="Gene3D" id="2.120.10.30">
    <property type="entry name" value="TolB, C-terminal domain"/>
    <property type="match status" value="1"/>
</dbReference>
<feature type="domain" description="B box-type" evidence="7">
    <location>
        <begin position="124"/>
        <end position="167"/>
    </location>
</feature>
<evidence type="ECO:0000313" key="9">
    <source>
        <dbReference type="RefSeq" id="XP_022110242.1"/>
    </source>
</evidence>
<dbReference type="Pfam" id="PF00097">
    <property type="entry name" value="zf-C3HC4"/>
    <property type="match status" value="1"/>
</dbReference>
<reference evidence="9" key="1">
    <citation type="submission" date="2025-08" db="UniProtKB">
        <authorList>
            <consortium name="RefSeq"/>
        </authorList>
    </citation>
    <scope>IDENTIFICATION</scope>
</reference>
<dbReference type="SUPFAM" id="SSF101898">
    <property type="entry name" value="NHL repeat"/>
    <property type="match status" value="1"/>
</dbReference>
<name>A0A8B7ZYR9_ACAPL</name>
<dbReference type="PANTHER" id="PTHR25462">
    <property type="entry name" value="BONUS, ISOFORM C-RELATED"/>
    <property type="match status" value="1"/>
</dbReference>
<evidence type="ECO:0000313" key="8">
    <source>
        <dbReference type="Proteomes" id="UP000694845"/>
    </source>
</evidence>
<evidence type="ECO:0000256" key="3">
    <source>
        <dbReference type="ARBA" id="ARBA00022833"/>
    </source>
</evidence>
<evidence type="ECO:0000259" key="6">
    <source>
        <dbReference type="PROSITE" id="PS50089"/>
    </source>
</evidence>
<gene>
    <name evidence="9" type="primary">LOC110989866</name>
</gene>
<dbReference type="SMART" id="SM00184">
    <property type="entry name" value="RING"/>
    <property type="match status" value="1"/>
</dbReference>
<dbReference type="GO" id="GO:0008270">
    <property type="term" value="F:zinc ion binding"/>
    <property type="evidence" value="ECO:0007669"/>
    <property type="project" value="UniProtKB-KW"/>
</dbReference>
<dbReference type="PANTHER" id="PTHR25462:SF296">
    <property type="entry name" value="MEIOTIC P26, ISOFORM F"/>
    <property type="match status" value="1"/>
</dbReference>
<keyword evidence="1" id="KW-0479">Metal-binding</keyword>
<keyword evidence="2 4" id="KW-0863">Zinc-finger</keyword>
<dbReference type="OrthoDB" id="9049620at2759"/>
<dbReference type="SUPFAM" id="SSF57845">
    <property type="entry name" value="B-box zinc-binding domain"/>
    <property type="match status" value="1"/>
</dbReference>
<protein>
    <submittedName>
        <fullName evidence="9">E3 ubiquitin-protein ligase TRIM56-like</fullName>
    </submittedName>
</protein>
<dbReference type="InterPro" id="IPR047153">
    <property type="entry name" value="TRIM45/56/19-like"/>
</dbReference>
<keyword evidence="8" id="KW-1185">Reference proteome</keyword>
<dbReference type="InterPro" id="IPR000315">
    <property type="entry name" value="Znf_B-box"/>
</dbReference>
<dbReference type="Gene3D" id="3.30.160.60">
    <property type="entry name" value="Classic Zinc Finger"/>
    <property type="match status" value="1"/>
</dbReference>
<evidence type="ECO:0000256" key="5">
    <source>
        <dbReference type="SAM" id="Coils"/>
    </source>
</evidence>
<feature type="coiled-coil region" evidence="5">
    <location>
        <begin position="189"/>
        <end position="245"/>
    </location>
</feature>
<evidence type="ECO:0000256" key="2">
    <source>
        <dbReference type="ARBA" id="ARBA00022771"/>
    </source>
</evidence>
<dbReference type="InterPro" id="IPR001841">
    <property type="entry name" value="Znf_RING"/>
</dbReference>
<dbReference type="Gene3D" id="3.30.40.10">
    <property type="entry name" value="Zinc/RING finger domain, C3HC4 (zinc finger)"/>
    <property type="match status" value="1"/>
</dbReference>
<dbReference type="Proteomes" id="UP000694845">
    <property type="component" value="Unplaced"/>
</dbReference>
<dbReference type="PROSITE" id="PS00518">
    <property type="entry name" value="ZF_RING_1"/>
    <property type="match status" value="1"/>
</dbReference>
<dbReference type="OMA" id="WETCHEF"/>
<dbReference type="PROSITE" id="PS50119">
    <property type="entry name" value="ZF_BBOX"/>
    <property type="match status" value="1"/>
</dbReference>
<dbReference type="Pfam" id="PF00643">
    <property type="entry name" value="zf-B_box"/>
    <property type="match status" value="1"/>
</dbReference>
<keyword evidence="3" id="KW-0862">Zinc</keyword>
<keyword evidence="5" id="KW-0175">Coiled coil</keyword>
<dbReference type="InterPro" id="IPR013083">
    <property type="entry name" value="Znf_RING/FYVE/PHD"/>
</dbReference>
<proteinExistence type="predicted"/>
<accession>A0A8B7ZYR9</accession>
<feature type="domain" description="RING-type" evidence="6">
    <location>
        <begin position="45"/>
        <end position="89"/>
    </location>
</feature>
<dbReference type="KEGG" id="aplc:110989866"/>
<organism evidence="8 9">
    <name type="scientific">Acanthaster planci</name>
    <name type="common">Crown-of-thorns starfish</name>
    <dbReference type="NCBI Taxonomy" id="133434"/>
    <lineage>
        <taxon>Eukaryota</taxon>
        <taxon>Metazoa</taxon>
        <taxon>Echinodermata</taxon>
        <taxon>Eleutherozoa</taxon>
        <taxon>Asterozoa</taxon>
        <taxon>Asteroidea</taxon>
        <taxon>Valvatacea</taxon>
        <taxon>Valvatida</taxon>
        <taxon>Acanthasteridae</taxon>
        <taxon>Acanthaster</taxon>
    </lineage>
</organism>
<dbReference type="GeneID" id="110989866"/>
<evidence type="ECO:0000259" key="7">
    <source>
        <dbReference type="PROSITE" id="PS50119"/>
    </source>
</evidence>
<sequence>MIEHQGIVVDKSCHFFHQRFAGDFSKTSKVIMATALEKIGRHLECDICQERYKRPKVLDCLHNFCQKCLEEYYNSRFKDAPKIPCPKCRKETLLPQTCIQDLKTNFHLMGIVEEVSEQEKLDRSQENKCPKHQGDRKRFYCETCQELICSSCAVLDHCKPQHHYIDIGEASLKYKHSLIDMISDFRADIKQLEQSLAASSQVKQKLTTNVIKTVKAVQTTASKMRAEIRTQEKKLIDEIQRIQQDCYRMFNEHQKTVTTMLQGKQHSLAMAKDFINTTSENYFLSLYPAISEDLESLRSPHPPQIDPKLSYLRFSQGQRTDEINLGKLEVKADKWETCHEFGKAGIGWFFSQEKLSMLQGIAETQPGEIAVAEWSNKRVVICSNEGQHKENIPLQSPPRDITAIHNHDNQLVVVDDTKYVKVFDKKNKLAFQFPTVPQSEVDKPDVDLHSVAVRKDGTILVGDVKRMVWTEHRPTDGQLLNTIPVQTPPYFLAVDDYTDSIVVSGDDKQRVNVITSDGTTLSTILPTINGQLVNNCSALCCDHSNIYVAVYNEIGTGHIHHYDLDGVFLACLAQDLLLPQGITFTSGGQLALADWKSVKKYHKV</sequence>
<dbReference type="InterPro" id="IPR018957">
    <property type="entry name" value="Znf_C3HC4_RING-type"/>
</dbReference>
<evidence type="ECO:0000256" key="4">
    <source>
        <dbReference type="PROSITE-ProRule" id="PRU00024"/>
    </source>
</evidence>
<evidence type="ECO:0000256" key="1">
    <source>
        <dbReference type="ARBA" id="ARBA00022723"/>
    </source>
</evidence>
<dbReference type="SUPFAM" id="SSF57850">
    <property type="entry name" value="RING/U-box"/>
    <property type="match status" value="1"/>
</dbReference>
<dbReference type="PROSITE" id="PS50089">
    <property type="entry name" value="ZF_RING_2"/>
    <property type="match status" value="1"/>
</dbReference>
<dbReference type="InterPro" id="IPR011042">
    <property type="entry name" value="6-blade_b-propeller_TolB-like"/>
</dbReference>
<dbReference type="InterPro" id="IPR017907">
    <property type="entry name" value="Znf_RING_CS"/>
</dbReference>
<dbReference type="RefSeq" id="XP_022110242.1">
    <property type="nucleotide sequence ID" value="XM_022254550.1"/>
</dbReference>